<dbReference type="Gene3D" id="1.10.10.10">
    <property type="entry name" value="Winged helix-like DNA-binding domain superfamily/Winged helix DNA-binding domain"/>
    <property type="match status" value="1"/>
</dbReference>
<dbReference type="Gene3D" id="1.10.287.950">
    <property type="entry name" value="Methyl-accepting chemotaxis protein"/>
    <property type="match status" value="1"/>
</dbReference>
<gene>
    <name evidence="2" type="ORF">TASIC1_0013023500</name>
</gene>
<dbReference type="OrthoDB" id="5151590at2759"/>
<name>A0A6V8R3S4_TRIAP</name>
<evidence type="ECO:0000313" key="3">
    <source>
        <dbReference type="Proteomes" id="UP000517252"/>
    </source>
</evidence>
<dbReference type="EMBL" id="BLZH01000013">
    <property type="protein sequence ID" value="GFP59539.1"/>
    <property type="molecule type" value="Genomic_DNA"/>
</dbReference>
<dbReference type="InterPro" id="IPR036388">
    <property type="entry name" value="WH-like_DNA-bd_sf"/>
</dbReference>
<accession>A0A6V8R3S4</accession>
<comment type="caution">
    <text evidence="2">The sequence shown here is derived from an EMBL/GenBank/DDBJ whole genome shotgun (WGS) entry which is preliminary data.</text>
</comment>
<proteinExistence type="predicted"/>
<reference evidence="2 3" key="1">
    <citation type="submission" date="2020-07" db="EMBL/GenBank/DDBJ databases">
        <title>Trichoderma asperellum IC-1 whole genome shotgun sequence.</title>
        <authorList>
            <person name="Kanamasa S."/>
            <person name="Takahashi H."/>
        </authorList>
    </citation>
    <scope>NUCLEOTIDE SEQUENCE [LARGE SCALE GENOMIC DNA]</scope>
    <source>
        <strain evidence="2 3">IC-1</strain>
    </source>
</reference>
<evidence type="ECO:0000256" key="1">
    <source>
        <dbReference type="SAM" id="MobiDB-lite"/>
    </source>
</evidence>
<organism evidence="2 3">
    <name type="scientific">Trichoderma asperellum</name>
    <name type="common">Filamentous fungus</name>
    <dbReference type="NCBI Taxonomy" id="101201"/>
    <lineage>
        <taxon>Eukaryota</taxon>
        <taxon>Fungi</taxon>
        <taxon>Dikarya</taxon>
        <taxon>Ascomycota</taxon>
        <taxon>Pezizomycotina</taxon>
        <taxon>Sordariomycetes</taxon>
        <taxon>Hypocreomycetidae</taxon>
        <taxon>Hypocreales</taxon>
        <taxon>Hypocreaceae</taxon>
        <taxon>Trichoderma</taxon>
    </lineage>
</organism>
<evidence type="ECO:0000313" key="2">
    <source>
        <dbReference type="EMBL" id="GFP59539.1"/>
    </source>
</evidence>
<sequence>MVRGKELSPQQRSQICELHSLGYGYRRIFKLLAEVPLSTIKYTCQQEAKRKENQSRPRSGAPRKLQVPSRGSRRRKDSSPVPVDDIITHNFTGLDATYQNVTYHDLLAMVDWSIFPTEQLHPIDGMGLVDDAAVAQIDAAVTQMDNSMTQIGDTAPRMNDITTQMDHQMHQLGDPVTHMDDTMPLIHDISPHIQDITSHVNNVTPEINDMPPQINDMTPQINDIIPQINDIIPQIENTHINDTITQLNNMAADTDLNLVFQDPTYQDVSYHDLLALVDWSIVW</sequence>
<feature type="region of interest" description="Disordered" evidence="1">
    <location>
        <begin position="46"/>
        <end position="84"/>
    </location>
</feature>
<dbReference type="AlphaFoldDB" id="A0A6V8R3S4"/>
<dbReference type="Proteomes" id="UP000517252">
    <property type="component" value="Unassembled WGS sequence"/>
</dbReference>
<protein>
    <submittedName>
        <fullName evidence="2">Uncharacterized protein</fullName>
    </submittedName>
</protein>
<dbReference type="SUPFAM" id="SSF58104">
    <property type="entry name" value="Methyl-accepting chemotaxis protein (MCP) signaling domain"/>
    <property type="match status" value="1"/>
</dbReference>